<feature type="signal peptide" evidence="1">
    <location>
        <begin position="1"/>
        <end position="16"/>
    </location>
</feature>
<keyword evidence="1" id="KW-0732">Signal</keyword>
<sequence>AVWFFCLLLIGDGVQPYDPRIPVSLSNYYNSNTKLVNNNTFGPLRVAYFVKERPICSLNFQAKVRSSLVNNVLKAFKTIDSDLQPRLPKIFPIKTSFTQFAGMIQFNGNDTPDVVVKSGFEYYPIDQCDFIKSYLIDPPVQESNNNNNVIVNGQPISYIDSDIMQHDTKSPVPIPPSVFPQYAVTEMSRDQLFGLVYTQYDLDAKNLIYRSNKESSFESTGLYPRNPICETNWKCIINDIANQKRN</sequence>
<accession>A0A5J4W557</accession>
<comment type="caution">
    <text evidence="2">The sequence shown here is derived from an EMBL/GenBank/DDBJ whole genome shotgun (WGS) entry which is preliminary data.</text>
</comment>
<name>A0A5J4W557_9EUKA</name>
<organism evidence="2 3">
    <name type="scientific">Streblomastix strix</name>
    <dbReference type="NCBI Taxonomy" id="222440"/>
    <lineage>
        <taxon>Eukaryota</taxon>
        <taxon>Metamonada</taxon>
        <taxon>Preaxostyla</taxon>
        <taxon>Oxymonadida</taxon>
        <taxon>Streblomastigidae</taxon>
        <taxon>Streblomastix</taxon>
    </lineage>
</organism>
<gene>
    <name evidence="2" type="ORF">EZS28_014690</name>
</gene>
<dbReference type="EMBL" id="SNRW01003463">
    <property type="protein sequence ID" value="KAA6389782.1"/>
    <property type="molecule type" value="Genomic_DNA"/>
</dbReference>
<proteinExistence type="predicted"/>
<feature type="non-terminal residue" evidence="2">
    <location>
        <position position="1"/>
    </location>
</feature>
<reference evidence="2 3" key="1">
    <citation type="submission" date="2019-03" db="EMBL/GenBank/DDBJ databases">
        <title>Single cell metagenomics reveals metabolic interactions within the superorganism composed of flagellate Streblomastix strix and complex community of Bacteroidetes bacteria on its surface.</title>
        <authorList>
            <person name="Treitli S.C."/>
            <person name="Kolisko M."/>
            <person name="Husnik F."/>
            <person name="Keeling P."/>
            <person name="Hampl V."/>
        </authorList>
    </citation>
    <scope>NUCLEOTIDE SEQUENCE [LARGE SCALE GENOMIC DNA]</scope>
    <source>
        <strain evidence="2">ST1C</strain>
    </source>
</reference>
<evidence type="ECO:0000256" key="1">
    <source>
        <dbReference type="SAM" id="SignalP"/>
    </source>
</evidence>
<dbReference type="Proteomes" id="UP000324800">
    <property type="component" value="Unassembled WGS sequence"/>
</dbReference>
<evidence type="ECO:0000313" key="2">
    <source>
        <dbReference type="EMBL" id="KAA6389782.1"/>
    </source>
</evidence>
<feature type="chain" id="PRO_5023920090" evidence="1">
    <location>
        <begin position="17"/>
        <end position="246"/>
    </location>
</feature>
<evidence type="ECO:0000313" key="3">
    <source>
        <dbReference type="Proteomes" id="UP000324800"/>
    </source>
</evidence>
<dbReference type="AlphaFoldDB" id="A0A5J4W557"/>
<protein>
    <submittedName>
        <fullName evidence="2">Uncharacterized protein</fullName>
    </submittedName>
</protein>